<dbReference type="Gene3D" id="2.60.40.10">
    <property type="entry name" value="Immunoglobulins"/>
    <property type="match status" value="1"/>
</dbReference>
<name>A0AAV1YV42_9ARAC</name>
<keyword evidence="3" id="KW-1185">Reference proteome</keyword>
<dbReference type="InterPro" id="IPR007110">
    <property type="entry name" value="Ig-like_dom"/>
</dbReference>
<evidence type="ECO:0000259" key="1">
    <source>
        <dbReference type="PROSITE" id="PS50835"/>
    </source>
</evidence>
<dbReference type="EMBL" id="CAXIEN010000005">
    <property type="protein sequence ID" value="CAL1262413.1"/>
    <property type="molecule type" value="Genomic_DNA"/>
</dbReference>
<sequence>MEKFFSTLMTRATNTFPFCCFLIFIGTINVSNSVEIRRLSVPRWIQNGTEDSVVLDCEYVYNENDLRLVVKWFFEDNLEPVYQWIPELNNRHTSGILKNRLDLDFAVNTADAYSRFRALRIQKPSTELSGKYTCLVTSLAGQDSREQVMTVFVPANEFDLSYTELSDASVNVTCEAQGLFPPPVLKLYLGSSTGSPLQTVTDAVSVSKRKYSGAYDAFLYRTFSASELSKNGASSVFECFLELPGTNYARAKRIAYYPGIQGLRIDAAHSLSSISHRRTSHWLLIIWSVTIVNMFRWHLNLCDSVSNVFRIKFYL</sequence>
<dbReference type="Proteomes" id="UP001497382">
    <property type="component" value="Unassembled WGS sequence"/>
</dbReference>
<dbReference type="InterPro" id="IPR013783">
    <property type="entry name" value="Ig-like_fold"/>
</dbReference>
<dbReference type="InterPro" id="IPR036179">
    <property type="entry name" value="Ig-like_dom_sf"/>
</dbReference>
<feature type="domain" description="Ig-like" evidence="1">
    <location>
        <begin position="51"/>
        <end position="150"/>
    </location>
</feature>
<dbReference type="PANTHER" id="PTHR21261:SF2">
    <property type="entry name" value="GH04238P-RELATED"/>
    <property type="match status" value="1"/>
</dbReference>
<evidence type="ECO:0000313" key="2">
    <source>
        <dbReference type="EMBL" id="CAL1262413.1"/>
    </source>
</evidence>
<evidence type="ECO:0000313" key="3">
    <source>
        <dbReference type="Proteomes" id="UP001497382"/>
    </source>
</evidence>
<organism evidence="2 3">
    <name type="scientific">Larinioides sclopetarius</name>
    <dbReference type="NCBI Taxonomy" id="280406"/>
    <lineage>
        <taxon>Eukaryota</taxon>
        <taxon>Metazoa</taxon>
        <taxon>Ecdysozoa</taxon>
        <taxon>Arthropoda</taxon>
        <taxon>Chelicerata</taxon>
        <taxon>Arachnida</taxon>
        <taxon>Araneae</taxon>
        <taxon>Araneomorphae</taxon>
        <taxon>Entelegynae</taxon>
        <taxon>Araneoidea</taxon>
        <taxon>Araneidae</taxon>
        <taxon>Larinioides</taxon>
    </lineage>
</organism>
<dbReference type="SUPFAM" id="SSF48726">
    <property type="entry name" value="Immunoglobulin"/>
    <property type="match status" value="1"/>
</dbReference>
<proteinExistence type="predicted"/>
<gene>
    <name evidence="2" type="ORF">LARSCL_LOCUS975</name>
</gene>
<protein>
    <recommendedName>
        <fullName evidence="1">Ig-like domain-containing protein</fullName>
    </recommendedName>
</protein>
<dbReference type="PROSITE" id="PS50835">
    <property type="entry name" value="IG_LIKE"/>
    <property type="match status" value="1"/>
</dbReference>
<dbReference type="AlphaFoldDB" id="A0AAV1YV42"/>
<accession>A0AAV1YV42</accession>
<dbReference type="PANTHER" id="PTHR21261">
    <property type="entry name" value="BEAT PROTEIN"/>
    <property type="match status" value="1"/>
</dbReference>
<comment type="caution">
    <text evidence="2">The sequence shown here is derived from an EMBL/GenBank/DDBJ whole genome shotgun (WGS) entry which is preliminary data.</text>
</comment>
<reference evidence="2 3" key="1">
    <citation type="submission" date="2024-04" db="EMBL/GenBank/DDBJ databases">
        <authorList>
            <person name="Rising A."/>
            <person name="Reimegard J."/>
            <person name="Sonavane S."/>
            <person name="Akerstrom W."/>
            <person name="Nylinder S."/>
            <person name="Hedman E."/>
            <person name="Kallberg Y."/>
        </authorList>
    </citation>
    <scope>NUCLEOTIDE SEQUENCE [LARGE SCALE GENOMIC DNA]</scope>
</reference>